<protein>
    <submittedName>
        <fullName evidence="12">Ferric uptake regulation protein FurA</fullName>
    </submittedName>
</protein>
<dbReference type="InterPro" id="IPR002481">
    <property type="entry name" value="FUR"/>
</dbReference>
<evidence type="ECO:0000256" key="3">
    <source>
        <dbReference type="ARBA" id="ARBA00022490"/>
    </source>
</evidence>
<dbReference type="EMBL" id="BMLQ01000001">
    <property type="protein sequence ID" value="GGO41606.1"/>
    <property type="molecule type" value="Genomic_DNA"/>
</dbReference>
<keyword evidence="10" id="KW-0804">Transcription</keyword>
<keyword evidence="7" id="KW-0408">Iron</keyword>
<name>A0ABQ2LQ51_9MICC</name>
<organism evidence="12 13">
    <name type="scientific">Citricoccus zhacaiensis</name>
    <dbReference type="NCBI Taxonomy" id="489142"/>
    <lineage>
        <taxon>Bacteria</taxon>
        <taxon>Bacillati</taxon>
        <taxon>Actinomycetota</taxon>
        <taxon>Actinomycetes</taxon>
        <taxon>Micrococcales</taxon>
        <taxon>Micrococcaceae</taxon>
        <taxon>Citricoccus</taxon>
    </lineage>
</organism>
<dbReference type="Proteomes" id="UP000642509">
    <property type="component" value="Unassembled WGS sequence"/>
</dbReference>
<evidence type="ECO:0000256" key="9">
    <source>
        <dbReference type="ARBA" id="ARBA00023125"/>
    </source>
</evidence>
<dbReference type="CDD" id="cd07153">
    <property type="entry name" value="Fur_like"/>
    <property type="match status" value="1"/>
</dbReference>
<evidence type="ECO:0000256" key="6">
    <source>
        <dbReference type="ARBA" id="ARBA00022833"/>
    </source>
</evidence>
<dbReference type="InterPro" id="IPR043135">
    <property type="entry name" value="Fur_C"/>
</dbReference>
<dbReference type="PANTHER" id="PTHR33202">
    <property type="entry name" value="ZINC UPTAKE REGULATION PROTEIN"/>
    <property type="match status" value="1"/>
</dbReference>
<keyword evidence="8" id="KW-0805">Transcription regulation</keyword>
<keyword evidence="13" id="KW-1185">Reference proteome</keyword>
<feature type="region of interest" description="Disordered" evidence="11">
    <location>
        <begin position="159"/>
        <end position="182"/>
    </location>
</feature>
<comment type="similarity">
    <text evidence="2">Belongs to the Fur family.</text>
</comment>
<keyword evidence="5" id="KW-0479">Metal-binding</keyword>
<evidence type="ECO:0000256" key="1">
    <source>
        <dbReference type="ARBA" id="ARBA00004496"/>
    </source>
</evidence>
<dbReference type="SUPFAM" id="SSF46785">
    <property type="entry name" value="Winged helix' DNA-binding domain"/>
    <property type="match status" value="1"/>
</dbReference>
<dbReference type="Gene3D" id="1.10.10.10">
    <property type="entry name" value="Winged helix-like DNA-binding domain superfamily/Winged helix DNA-binding domain"/>
    <property type="match status" value="1"/>
</dbReference>
<keyword evidence="6" id="KW-0862">Zinc</keyword>
<evidence type="ECO:0000256" key="2">
    <source>
        <dbReference type="ARBA" id="ARBA00007957"/>
    </source>
</evidence>
<keyword evidence="3" id="KW-0963">Cytoplasm</keyword>
<evidence type="ECO:0000313" key="13">
    <source>
        <dbReference type="Proteomes" id="UP000642509"/>
    </source>
</evidence>
<proteinExistence type="inferred from homology"/>
<dbReference type="Gene3D" id="3.30.1490.190">
    <property type="match status" value="1"/>
</dbReference>
<gene>
    <name evidence="12" type="ORF">GCM10010977_05830</name>
</gene>
<evidence type="ECO:0000313" key="12">
    <source>
        <dbReference type="EMBL" id="GGO41606.1"/>
    </source>
</evidence>
<evidence type="ECO:0000256" key="5">
    <source>
        <dbReference type="ARBA" id="ARBA00022723"/>
    </source>
</evidence>
<dbReference type="InterPro" id="IPR036390">
    <property type="entry name" value="WH_DNA-bd_sf"/>
</dbReference>
<evidence type="ECO:0000256" key="8">
    <source>
        <dbReference type="ARBA" id="ARBA00023015"/>
    </source>
</evidence>
<evidence type="ECO:0000256" key="11">
    <source>
        <dbReference type="SAM" id="MobiDB-lite"/>
    </source>
</evidence>
<evidence type="ECO:0000256" key="10">
    <source>
        <dbReference type="ARBA" id="ARBA00023163"/>
    </source>
</evidence>
<keyword evidence="9" id="KW-0238">DNA-binding</keyword>
<comment type="subcellular location">
    <subcellularLocation>
        <location evidence="1">Cytoplasm</location>
    </subcellularLocation>
</comment>
<dbReference type="Pfam" id="PF01475">
    <property type="entry name" value="FUR"/>
    <property type="match status" value="1"/>
</dbReference>
<comment type="caution">
    <text evidence="12">The sequence shown here is derived from an EMBL/GenBank/DDBJ whole genome shotgun (WGS) entry which is preliminary data.</text>
</comment>
<dbReference type="PANTHER" id="PTHR33202:SF18">
    <property type="entry name" value="TRANSCRIPTIONAL REGULATOR FURA"/>
    <property type="match status" value="1"/>
</dbReference>
<dbReference type="InterPro" id="IPR036388">
    <property type="entry name" value="WH-like_DNA-bd_sf"/>
</dbReference>
<evidence type="ECO:0000256" key="7">
    <source>
        <dbReference type="ARBA" id="ARBA00023004"/>
    </source>
</evidence>
<accession>A0ABQ2LQ51</accession>
<keyword evidence="4" id="KW-0678">Repressor</keyword>
<dbReference type="RefSeq" id="WP_308421902.1">
    <property type="nucleotide sequence ID" value="NZ_BAAAOU010000003.1"/>
</dbReference>
<evidence type="ECO:0000256" key="4">
    <source>
        <dbReference type="ARBA" id="ARBA00022491"/>
    </source>
</evidence>
<sequence length="182" mass="19437">MTQSTPAETPDREGRAVTGAAPLAWAARMRSAGLRVTKQRLAVLDALHTSPHATADTVLDHVRQSLPEITVQSIYTVLHSLTGAGLLRQLDLANSPARYETRVADNHHHAVCTECGRIEDVACAVGHAPCLQPSETHGMTIRIADVVYQGLCADCASAQPAQPARPTGNLEIPTNPREARQG</sequence>
<reference evidence="13" key="1">
    <citation type="journal article" date="2019" name="Int. J. Syst. Evol. Microbiol.">
        <title>The Global Catalogue of Microorganisms (GCM) 10K type strain sequencing project: providing services to taxonomists for standard genome sequencing and annotation.</title>
        <authorList>
            <consortium name="The Broad Institute Genomics Platform"/>
            <consortium name="The Broad Institute Genome Sequencing Center for Infectious Disease"/>
            <person name="Wu L."/>
            <person name="Ma J."/>
        </authorList>
    </citation>
    <scope>NUCLEOTIDE SEQUENCE [LARGE SCALE GENOMIC DNA]</scope>
    <source>
        <strain evidence="13">CGMCC 1.7064</strain>
    </source>
</reference>